<evidence type="ECO:0000313" key="2">
    <source>
        <dbReference type="EMBL" id="GMF12069.1"/>
    </source>
</evidence>
<feature type="transmembrane region" description="Helical" evidence="1">
    <location>
        <begin position="39"/>
        <end position="60"/>
    </location>
</feature>
<evidence type="ECO:0000256" key="1">
    <source>
        <dbReference type="SAM" id="Phobius"/>
    </source>
</evidence>
<comment type="caution">
    <text evidence="2">The sequence shown here is derived from an EMBL/GenBank/DDBJ whole genome shotgun (WGS) entry which is preliminary data.</text>
</comment>
<keyword evidence="1" id="KW-0812">Transmembrane</keyword>
<accession>A0A9W6TG97</accession>
<dbReference type="Proteomes" id="UP001165083">
    <property type="component" value="Unassembled WGS sequence"/>
</dbReference>
<organism evidence="2 3">
    <name type="scientific">Phytophthora lilii</name>
    <dbReference type="NCBI Taxonomy" id="2077276"/>
    <lineage>
        <taxon>Eukaryota</taxon>
        <taxon>Sar</taxon>
        <taxon>Stramenopiles</taxon>
        <taxon>Oomycota</taxon>
        <taxon>Peronosporomycetes</taxon>
        <taxon>Peronosporales</taxon>
        <taxon>Peronosporaceae</taxon>
        <taxon>Phytophthora</taxon>
    </lineage>
</organism>
<feature type="transmembrane region" description="Helical" evidence="1">
    <location>
        <begin position="108"/>
        <end position="127"/>
    </location>
</feature>
<dbReference type="OrthoDB" id="116430at2759"/>
<protein>
    <submittedName>
        <fullName evidence="2">Unnamed protein product</fullName>
    </submittedName>
</protein>
<keyword evidence="3" id="KW-1185">Reference proteome</keyword>
<feature type="transmembrane region" description="Helical" evidence="1">
    <location>
        <begin position="66"/>
        <end position="87"/>
    </location>
</feature>
<gene>
    <name evidence="2" type="ORF">Plil01_000272500</name>
</gene>
<name>A0A9W6TG97_9STRA</name>
<keyword evidence="1" id="KW-0472">Membrane</keyword>
<feature type="transmembrane region" description="Helical" evidence="1">
    <location>
        <begin position="6"/>
        <end position="27"/>
    </location>
</feature>
<reference evidence="2" key="1">
    <citation type="submission" date="2023-04" db="EMBL/GenBank/DDBJ databases">
        <title>Phytophthora lilii NBRC 32176.</title>
        <authorList>
            <person name="Ichikawa N."/>
            <person name="Sato H."/>
            <person name="Tonouchi N."/>
        </authorList>
    </citation>
    <scope>NUCLEOTIDE SEQUENCE</scope>
    <source>
        <strain evidence="2">NBRC 32176</strain>
    </source>
</reference>
<proteinExistence type="predicted"/>
<dbReference type="EMBL" id="BSXW01000102">
    <property type="protein sequence ID" value="GMF12069.1"/>
    <property type="molecule type" value="Genomic_DNA"/>
</dbReference>
<dbReference type="AlphaFoldDB" id="A0A9W6TG97"/>
<keyword evidence="1" id="KW-1133">Transmembrane helix</keyword>
<evidence type="ECO:0000313" key="3">
    <source>
        <dbReference type="Proteomes" id="UP001165083"/>
    </source>
</evidence>
<feature type="transmembrane region" description="Helical" evidence="1">
    <location>
        <begin position="174"/>
        <end position="198"/>
    </location>
</feature>
<sequence>MNYGFWVRVGLAGAATAYVLSVQVQSWPDVPGLSMMQTFTYCLGVGAGFICTGIAAAEIWVFPVPFLMLSLSTVTTGVLLGLFRIMIGGKSLKQILEQREQLRRLNRIGSLQGFMTMIYPAYQVLFVKANGTNFELPVLLLLPVFKHIMKRVFSSAAAHKEDMIPGQVVLTVDFFIALYLATFVQSLSPTTLVVVMLVDIAETAIELRELHLPTIRILQRIHNIVGAATKNKSSGDLLAAARSLCHDPEVQQNLMQGNIQVRSCIRHRLSSECAALLEHLERHPHVAASDSVRQPKMVFVSGTSASV</sequence>